<reference evidence="1" key="1">
    <citation type="submission" date="2021-04" db="EMBL/GenBank/DDBJ databases">
        <title>Proteiniclasticum sedimins sp. nov., an obligate anaerobic bacterium isolated from anaerobic sludge.</title>
        <authorList>
            <person name="Liu J."/>
        </authorList>
    </citation>
    <scope>NUCLEOTIDE SEQUENCE</scope>
    <source>
        <strain evidence="1">BAD-10</strain>
    </source>
</reference>
<sequence length="86" mass="10725">MRQKLKQPCEVITYFRNGRIYPLKFRYYQVECARYLTVEVDRVSFIRVLEHNGLKEMTYHVEGRRKQFKDRYALYLEPRSKTWWVV</sequence>
<gene>
    <name evidence="1" type="ORF">KCG48_06560</name>
</gene>
<dbReference type="Proteomes" id="UP000675379">
    <property type="component" value="Unassembled WGS sequence"/>
</dbReference>
<keyword evidence="2" id="KW-1185">Reference proteome</keyword>
<name>A0A941CNK4_9CLOT</name>
<evidence type="ECO:0000313" key="1">
    <source>
        <dbReference type="EMBL" id="MBR0576001.1"/>
    </source>
</evidence>
<proteinExistence type="predicted"/>
<accession>A0A941CNK4</accession>
<dbReference type="AlphaFoldDB" id="A0A941CNK4"/>
<organism evidence="1 2">
    <name type="scientific">Proteiniclasticum sediminis</name>
    <dbReference type="NCBI Taxonomy" id="2804028"/>
    <lineage>
        <taxon>Bacteria</taxon>
        <taxon>Bacillati</taxon>
        <taxon>Bacillota</taxon>
        <taxon>Clostridia</taxon>
        <taxon>Eubacteriales</taxon>
        <taxon>Clostridiaceae</taxon>
        <taxon>Proteiniclasticum</taxon>
    </lineage>
</organism>
<protein>
    <submittedName>
        <fullName evidence="1">Uncharacterized protein</fullName>
    </submittedName>
</protein>
<dbReference type="RefSeq" id="WP_211800729.1">
    <property type="nucleotide sequence ID" value="NZ_JAGSCS010000006.1"/>
</dbReference>
<dbReference type="EMBL" id="JAGSCS010000006">
    <property type="protein sequence ID" value="MBR0576001.1"/>
    <property type="molecule type" value="Genomic_DNA"/>
</dbReference>
<comment type="caution">
    <text evidence="1">The sequence shown here is derived from an EMBL/GenBank/DDBJ whole genome shotgun (WGS) entry which is preliminary data.</text>
</comment>
<evidence type="ECO:0000313" key="2">
    <source>
        <dbReference type="Proteomes" id="UP000675379"/>
    </source>
</evidence>